<accession>A0A7X6F2J5</accession>
<reference evidence="2 3" key="1">
    <citation type="submission" date="2020-11" db="EMBL/GenBank/DDBJ databases">
        <title>Indigenous Rhizobia Nodulating Common beans in Western Kenya.</title>
        <authorList>
            <person name="Wekesa C.S."/>
            <person name="Oelmueller R."/>
            <person name="Furch A.C."/>
        </authorList>
    </citation>
    <scope>NUCLEOTIDE SEQUENCE [LARGE SCALE GENOMIC DNA]</scope>
    <source>
        <strain evidence="3">BS3</strain>
        <plasmid evidence="2 3">pBS3d</plasmid>
    </source>
</reference>
<evidence type="ECO:0000313" key="3">
    <source>
        <dbReference type="Proteomes" id="UP000540266"/>
    </source>
</evidence>
<keyword evidence="2" id="KW-0614">Plasmid</keyword>
<dbReference type="AlphaFoldDB" id="A0A7X6F2J5"/>
<geneLocation type="plasmid" evidence="2 3">
    <name>pBS3d</name>
</geneLocation>
<name>A0A7X6F2J5_9HYPH</name>
<feature type="region of interest" description="Disordered" evidence="1">
    <location>
        <begin position="26"/>
        <end position="60"/>
    </location>
</feature>
<dbReference type="RefSeq" id="WP_012490320.1">
    <property type="nucleotide sequence ID" value="NZ_CP013531.1"/>
</dbReference>
<gene>
    <name evidence="2" type="ORF">HER27_032055</name>
</gene>
<evidence type="ECO:0000256" key="1">
    <source>
        <dbReference type="SAM" id="MobiDB-lite"/>
    </source>
</evidence>
<feature type="compositionally biased region" description="Basic and acidic residues" evidence="1">
    <location>
        <begin position="46"/>
        <end position="60"/>
    </location>
</feature>
<proteinExistence type="predicted"/>
<protein>
    <submittedName>
        <fullName evidence="2">Uncharacterized protein</fullName>
    </submittedName>
</protein>
<dbReference type="Proteomes" id="UP000540266">
    <property type="component" value="Plasmid pBS3d"/>
</dbReference>
<sequence>MMISIRYGRASRGLTAILFTWETGRNHKRSAAAQRQRRAAEGGFLAREERRPAGAGKKPD</sequence>
<organism evidence="2 3">
    <name type="scientific">Rhizobium phaseoli</name>
    <dbReference type="NCBI Taxonomy" id="396"/>
    <lineage>
        <taxon>Bacteria</taxon>
        <taxon>Pseudomonadati</taxon>
        <taxon>Pseudomonadota</taxon>
        <taxon>Alphaproteobacteria</taxon>
        <taxon>Hyphomicrobiales</taxon>
        <taxon>Rhizobiaceae</taxon>
        <taxon>Rhizobium/Agrobacterium group</taxon>
        <taxon>Rhizobium</taxon>
    </lineage>
</organism>
<dbReference type="EMBL" id="CP064935">
    <property type="protein sequence ID" value="QPK12618.1"/>
    <property type="molecule type" value="Genomic_DNA"/>
</dbReference>
<evidence type="ECO:0000313" key="2">
    <source>
        <dbReference type="EMBL" id="QPK12618.1"/>
    </source>
</evidence>